<evidence type="ECO:0000313" key="1">
    <source>
        <dbReference type="EMBL" id="KAF5908950.1"/>
    </source>
</evidence>
<name>A0A8J4U8E7_CLAMG</name>
<evidence type="ECO:0000313" key="2">
    <source>
        <dbReference type="Proteomes" id="UP000727407"/>
    </source>
</evidence>
<dbReference type="AlphaFoldDB" id="A0A8J4U8E7"/>
<feature type="non-terminal residue" evidence="1">
    <location>
        <position position="365"/>
    </location>
</feature>
<keyword evidence="2" id="KW-1185">Reference proteome</keyword>
<sequence>MPSCSVIGCLQRNVSDGITLHSGDSILFHAINDLFLHDIDFLSLHDIDFLSLHDIDFLSLHDIDFLSLHDIDFLSLHDIDFLSLHDIDFLSLHDIDNLLHFHTTDDFSHHAINFLHFHGINNFSHHTINFLHYVTVCLHFQTICAFSHHAIGFLQLHRIKLYFHFLDDFLHFHGINFCIAKSKSAIRSDSDEKVADKLSEGLRADPVLQTLPGKWNYEREKMFSSREQKEKDNNTLMRLPYWKGLAKLMWVYGKDHFEESQFEGIARSPTGGKKLKPNAVPTLFNVPNPPSPIAQHTHSTLQYKPDTAESDLKVGDHGYARRQPRAEFEEDELLRAEEDRPCSLCQHYKYQLEQQQQHTARLQRE</sequence>
<organism evidence="1 2">
    <name type="scientific">Clarias magur</name>
    <name type="common">Asian catfish</name>
    <name type="synonym">Macropteronotus magur</name>
    <dbReference type="NCBI Taxonomy" id="1594786"/>
    <lineage>
        <taxon>Eukaryota</taxon>
        <taxon>Metazoa</taxon>
        <taxon>Chordata</taxon>
        <taxon>Craniata</taxon>
        <taxon>Vertebrata</taxon>
        <taxon>Euteleostomi</taxon>
        <taxon>Actinopterygii</taxon>
        <taxon>Neopterygii</taxon>
        <taxon>Teleostei</taxon>
        <taxon>Ostariophysi</taxon>
        <taxon>Siluriformes</taxon>
        <taxon>Clariidae</taxon>
        <taxon>Clarias</taxon>
    </lineage>
</organism>
<comment type="caution">
    <text evidence="1">The sequence shown here is derived from an EMBL/GenBank/DDBJ whole genome shotgun (WGS) entry which is preliminary data.</text>
</comment>
<dbReference type="Proteomes" id="UP000727407">
    <property type="component" value="Unassembled WGS sequence"/>
</dbReference>
<accession>A0A8J4U8E7</accession>
<dbReference type="OrthoDB" id="7312725at2759"/>
<gene>
    <name evidence="1" type="ORF">DAT39_001374</name>
</gene>
<dbReference type="EMBL" id="QNUK01000009">
    <property type="protein sequence ID" value="KAF5908950.1"/>
    <property type="molecule type" value="Genomic_DNA"/>
</dbReference>
<proteinExistence type="predicted"/>
<protein>
    <submittedName>
        <fullName evidence="1">52 kDa repressor of the inhibitor of the protein kinase-like</fullName>
    </submittedName>
</protein>
<reference evidence="1" key="1">
    <citation type="submission" date="2020-07" db="EMBL/GenBank/DDBJ databases">
        <title>Clarias magur genome sequencing, assembly and annotation.</title>
        <authorList>
            <person name="Kushwaha B."/>
            <person name="Kumar R."/>
            <person name="Das P."/>
            <person name="Joshi C.G."/>
            <person name="Kumar D."/>
            <person name="Nagpure N.S."/>
            <person name="Pandey M."/>
            <person name="Agarwal S."/>
            <person name="Srivastava S."/>
            <person name="Singh M."/>
            <person name="Sahoo L."/>
            <person name="Jayasankar P."/>
            <person name="Meher P.K."/>
            <person name="Koringa P.G."/>
            <person name="Iquebal M.A."/>
            <person name="Das S.P."/>
            <person name="Bit A."/>
            <person name="Patnaik S."/>
            <person name="Patel N."/>
            <person name="Shah T.M."/>
            <person name="Hinsu A."/>
            <person name="Jena J.K."/>
        </authorList>
    </citation>
    <scope>NUCLEOTIDE SEQUENCE</scope>
    <source>
        <strain evidence="1">CIFAMagur01</strain>
        <tissue evidence="1">Testis</tissue>
    </source>
</reference>